<feature type="domain" description="Alanine dehydrogenase/pyridine nucleotide transhydrogenase N-terminal" evidence="17">
    <location>
        <begin position="12"/>
        <end position="146"/>
    </location>
</feature>
<evidence type="ECO:0000256" key="12">
    <source>
        <dbReference type="ARBA" id="ARBA00047860"/>
    </source>
</evidence>
<dbReference type="InterPro" id="IPR027281">
    <property type="entry name" value="Lys1"/>
</dbReference>
<reference evidence="18 19" key="1">
    <citation type="submission" date="2006-10" db="EMBL/GenBank/DDBJ databases">
        <title>The Genome Sequence of Batrachochytrium dendrobatidis JEL423.</title>
        <authorList>
            <consortium name="The Broad Institute Genome Sequencing Platform"/>
            <person name="Birren B."/>
            <person name="Lander E."/>
            <person name="Galagan J."/>
            <person name="Cuomo C."/>
            <person name="Devon K."/>
            <person name="Jaffe D."/>
            <person name="Butler J."/>
            <person name="Alvarez P."/>
            <person name="Gnerre S."/>
            <person name="Grabherr M."/>
            <person name="Kleber M."/>
            <person name="Mauceli E."/>
            <person name="Brockman W."/>
            <person name="Young S."/>
            <person name="LaButti K."/>
            <person name="Sykes S."/>
            <person name="DeCaprio D."/>
            <person name="Crawford M."/>
            <person name="Koehrsen M."/>
            <person name="Engels R."/>
            <person name="Montgomery P."/>
            <person name="Pearson M."/>
            <person name="Howarth C."/>
            <person name="Larson L."/>
            <person name="White J."/>
            <person name="O'Leary S."/>
            <person name="Kodira C."/>
            <person name="Zeng Q."/>
            <person name="Yandava C."/>
            <person name="Alvarado L."/>
            <person name="Longcore J."/>
            <person name="James T."/>
        </authorList>
    </citation>
    <scope>NUCLEOTIDE SEQUENCE [LARGE SCALE GENOMIC DNA]</scope>
    <source>
        <strain evidence="18 19">JEL423</strain>
    </source>
</reference>
<feature type="domain" description="Alanine dehydrogenase/pyridine nucleotide transhydrogenase NAD(H)-binding" evidence="16">
    <location>
        <begin position="187"/>
        <end position="320"/>
    </location>
</feature>
<dbReference type="SMART" id="SM01002">
    <property type="entry name" value="AlaDh_PNT_C"/>
    <property type="match status" value="1"/>
</dbReference>
<evidence type="ECO:0000256" key="15">
    <source>
        <dbReference type="PIRSR" id="PIRSR018250-4"/>
    </source>
</evidence>
<evidence type="ECO:0000259" key="16">
    <source>
        <dbReference type="SMART" id="SM01002"/>
    </source>
</evidence>
<evidence type="ECO:0000313" key="18">
    <source>
        <dbReference type="EMBL" id="OAJ44980.1"/>
    </source>
</evidence>
<feature type="disulfide bond" evidence="15">
    <location>
        <begin position="209"/>
        <end position="253"/>
    </location>
</feature>
<dbReference type="PANTHER" id="PTHR11133">
    <property type="entry name" value="SACCHAROPINE DEHYDROGENASE"/>
    <property type="match status" value="1"/>
</dbReference>
<dbReference type="EC" id="1.5.1.7" evidence="4"/>
<dbReference type="FunFam" id="3.40.50.720:FF:000217">
    <property type="entry name" value="Saccharopine dehydrogenase [NAD(+), L-lysine-forming]"/>
    <property type="match status" value="1"/>
</dbReference>
<evidence type="ECO:0000256" key="14">
    <source>
        <dbReference type="PIRSR" id="PIRSR018250-3"/>
    </source>
</evidence>
<evidence type="ECO:0000256" key="1">
    <source>
        <dbReference type="ARBA" id="ARBA00004884"/>
    </source>
</evidence>
<gene>
    <name evidence="18" type="ORF">BDEG_28153</name>
</gene>
<comment type="subunit">
    <text evidence="3">Monomer.</text>
</comment>
<dbReference type="OrthoDB" id="265306at2759"/>
<feature type="binding site" evidence="14">
    <location>
        <position position="134"/>
    </location>
    <ligand>
        <name>NAD(+)</name>
        <dbReference type="ChEBI" id="CHEBI:57540"/>
    </ligand>
</feature>
<dbReference type="InterPro" id="IPR007698">
    <property type="entry name" value="AlaDH/PNT_NAD(H)-bd"/>
</dbReference>
<evidence type="ECO:0000256" key="7">
    <source>
        <dbReference type="ARBA" id="ARBA00023002"/>
    </source>
</evidence>
<feature type="binding site" evidence="14">
    <location>
        <position position="282"/>
    </location>
    <ligand>
        <name>NAD(+)</name>
        <dbReference type="ChEBI" id="CHEBI:57540"/>
    </ligand>
</feature>
<evidence type="ECO:0000256" key="2">
    <source>
        <dbReference type="ARBA" id="ARBA00005689"/>
    </source>
</evidence>
<evidence type="ECO:0000256" key="9">
    <source>
        <dbReference type="ARBA" id="ARBA00023154"/>
    </source>
</evidence>
<dbReference type="EMBL" id="DS022314">
    <property type="protein sequence ID" value="OAJ44980.1"/>
    <property type="molecule type" value="Genomic_DNA"/>
</dbReference>
<feature type="active site" description="Proton acceptor" evidence="13">
    <location>
        <position position="82"/>
    </location>
</feature>
<evidence type="ECO:0000256" key="6">
    <source>
        <dbReference type="ARBA" id="ARBA00022605"/>
    </source>
</evidence>
<comment type="similarity">
    <text evidence="2">Belongs to the AlaDH/PNT family.</text>
</comment>
<proteinExistence type="inferred from homology"/>
<sequence>MSQVGASQVHLWLRAETKNNEQRTALTPSVCKTLLAKGFCITVECCNQRIFKDVEYEKIGCTLAPHGSWRFAPAKCFIIGLKEFSEKDDFPLCHKHIMFAHCFKGQDGWKDVLGRFVRGGGLLLDLEFLAQNGRRIAAFGYHAGYAGAAVGLDVWCHRQLSPSSSLIPKQHPFSNDSDLIKHIRTRLEKAGKAAGKTPSIMVIGALGRCGRGACDLARAVGLPESSIVKWDMAETAAGGPFNEILRHDVFVNCIYLSQPIAPFLTTKMLQDPSRVVSVITDVSCDATNPHNPIPVYYGASTFDNPVIKVEAGRGSVDVIAIDHLPTLLPREASEAFCNDLLPSLLELVEPIRSPVWTDAATLFFKKSQALRTDAKL</sequence>
<comment type="catalytic activity">
    <reaction evidence="12">
        <text>L-saccharopine + NAD(+) + H2O = L-lysine + 2-oxoglutarate + NADH + H(+)</text>
        <dbReference type="Rhea" id="RHEA:12440"/>
        <dbReference type="ChEBI" id="CHEBI:15377"/>
        <dbReference type="ChEBI" id="CHEBI:15378"/>
        <dbReference type="ChEBI" id="CHEBI:16810"/>
        <dbReference type="ChEBI" id="CHEBI:32551"/>
        <dbReference type="ChEBI" id="CHEBI:57540"/>
        <dbReference type="ChEBI" id="CHEBI:57945"/>
        <dbReference type="ChEBI" id="CHEBI:57951"/>
        <dbReference type="EC" id="1.5.1.7"/>
    </reaction>
</comment>
<organism evidence="18 19">
    <name type="scientific">Batrachochytrium dendrobatidis (strain JEL423)</name>
    <dbReference type="NCBI Taxonomy" id="403673"/>
    <lineage>
        <taxon>Eukaryota</taxon>
        <taxon>Fungi</taxon>
        <taxon>Fungi incertae sedis</taxon>
        <taxon>Chytridiomycota</taxon>
        <taxon>Chytridiomycota incertae sedis</taxon>
        <taxon>Chytridiomycetes</taxon>
        <taxon>Rhizophydiales</taxon>
        <taxon>Rhizophydiales incertae sedis</taxon>
        <taxon>Batrachochytrium</taxon>
    </lineage>
</organism>
<keyword evidence="6" id="KW-0028">Amino-acid biosynthesis</keyword>
<feature type="binding site" evidence="14">
    <location>
        <position position="235"/>
    </location>
    <ligand>
        <name>NAD(+)</name>
        <dbReference type="ChEBI" id="CHEBI:57540"/>
    </ligand>
</feature>
<evidence type="ECO:0000256" key="4">
    <source>
        <dbReference type="ARBA" id="ARBA00012847"/>
    </source>
</evidence>
<dbReference type="Pfam" id="PF05222">
    <property type="entry name" value="AlaDh_PNT_N"/>
    <property type="match status" value="1"/>
</dbReference>
<reference evidence="18 19" key="2">
    <citation type="submission" date="2016-05" db="EMBL/GenBank/DDBJ databases">
        <title>Lineage-specific infection strategies underlie the spectrum of fungal disease in amphibians.</title>
        <authorList>
            <person name="Cuomo C.A."/>
            <person name="Farrer R.A."/>
            <person name="James T."/>
            <person name="Longcore J."/>
            <person name="Birren B."/>
        </authorList>
    </citation>
    <scope>NUCLEOTIDE SEQUENCE [LARGE SCALE GENOMIC DNA]</scope>
    <source>
        <strain evidence="18 19">JEL423</strain>
    </source>
</reference>
<feature type="binding site" evidence="14">
    <location>
        <begin position="321"/>
        <end position="324"/>
    </location>
    <ligand>
        <name>NAD(+)</name>
        <dbReference type="ChEBI" id="CHEBI:57540"/>
    </ligand>
</feature>
<dbReference type="PANTHER" id="PTHR11133:SF23">
    <property type="entry name" value="SACCHAROPINE DEHYDROGENASE [NAD(+), L-LYSINE-FORMING]"/>
    <property type="match status" value="1"/>
</dbReference>
<evidence type="ECO:0000256" key="10">
    <source>
        <dbReference type="ARBA" id="ARBA00023157"/>
    </source>
</evidence>
<dbReference type="InterPro" id="IPR051168">
    <property type="entry name" value="AASS"/>
</dbReference>
<dbReference type="InterPro" id="IPR036291">
    <property type="entry name" value="NAD(P)-bd_dom_sf"/>
</dbReference>
<dbReference type="Proteomes" id="UP000077115">
    <property type="component" value="Unassembled WGS sequence"/>
</dbReference>
<accession>A0A177WZZ3</accession>
<dbReference type="GO" id="GO:0019878">
    <property type="term" value="P:lysine biosynthetic process via aminoadipic acid"/>
    <property type="evidence" value="ECO:0007669"/>
    <property type="project" value="UniProtKB-UniPathway"/>
</dbReference>
<evidence type="ECO:0000256" key="8">
    <source>
        <dbReference type="ARBA" id="ARBA00023027"/>
    </source>
</evidence>
<name>A0A177WZZ3_BATDL</name>
<keyword evidence="8 14" id="KW-0520">NAD</keyword>
<evidence type="ECO:0000256" key="13">
    <source>
        <dbReference type="PIRSR" id="PIRSR018250-1"/>
    </source>
</evidence>
<feature type="binding site" evidence="14">
    <location>
        <position position="255"/>
    </location>
    <ligand>
        <name>NAD(+)</name>
        <dbReference type="ChEBI" id="CHEBI:57540"/>
    </ligand>
</feature>
<evidence type="ECO:0000259" key="17">
    <source>
        <dbReference type="SMART" id="SM01003"/>
    </source>
</evidence>
<dbReference type="GO" id="GO:0004754">
    <property type="term" value="F:saccharopine dehydrogenase (NAD+, L-lysine-forming) activity"/>
    <property type="evidence" value="ECO:0007669"/>
    <property type="project" value="UniProtKB-EC"/>
</dbReference>
<dbReference type="PIRSF" id="PIRSF018250">
    <property type="entry name" value="Saccharopine_DH_Lys"/>
    <property type="match status" value="1"/>
</dbReference>
<dbReference type="GO" id="GO:0005737">
    <property type="term" value="C:cytoplasm"/>
    <property type="evidence" value="ECO:0007669"/>
    <property type="project" value="TreeGrafter"/>
</dbReference>
<dbReference type="SMART" id="SM01003">
    <property type="entry name" value="AlaDh_PNT_N"/>
    <property type="match status" value="1"/>
</dbReference>
<evidence type="ECO:0000256" key="5">
    <source>
        <dbReference type="ARBA" id="ARBA00021221"/>
    </source>
</evidence>
<dbReference type="SUPFAM" id="SSF52283">
    <property type="entry name" value="Formate/glycerate dehydrogenase catalytic domain-like"/>
    <property type="match status" value="1"/>
</dbReference>
<keyword evidence="10" id="KW-1015">Disulfide bond</keyword>
<comment type="pathway">
    <text evidence="1">Amino-acid biosynthesis; L-lysine biosynthesis via AAA pathway; L-lysine from L-alpha-aminoadipate (fungal route): step 3/3.</text>
</comment>
<dbReference type="STRING" id="403673.A0A177WZZ3"/>
<dbReference type="InterPro" id="IPR007886">
    <property type="entry name" value="AlaDH/PNT_N"/>
</dbReference>
<keyword evidence="9" id="KW-0457">Lysine biosynthesis</keyword>
<dbReference type="Gene3D" id="3.40.50.720">
    <property type="entry name" value="NAD(P)-binding Rossmann-like Domain"/>
    <property type="match status" value="2"/>
</dbReference>
<evidence type="ECO:0000313" key="19">
    <source>
        <dbReference type="Proteomes" id="UP000077115"/>
    </source>
</evidence>
<protein>
    <recommendedName>
        <fullName evidence="5">Saccharopine dehydrogenase [NAD(+), L-lysine-forming]</fullName>
        <ecNumber evidence="4">1.5.1.7</ecNumber>
    </recommendedName>
    <alternativeName>
        <fullName evidence="11">Lysine--2-oxoglutarate reductase</fullName>
    </alternativeName>
</protein>
<dbReference type="VEuPathDB" id="FungiDB:BDEG_28153"/>
<evidence type="ECO:0000256" key="11">
    <source>
        <dbReference type="ARBA" id="ARBA00033228"/>
    </source>
</evidence>
<dbReference type="SUPFAM" id="SSF51735">
    <property type="entry name" value="NAD(P)-binding Rossmann-fold domains"/>
    <property type="match status" value="1"/>
</dbReference>
<feature type="active site" description="Proton donor" evidence="13">
    <location>
        <position position="101"/>
    </location>
</feature>
<dbReference type="AlphaFoldDB" id="A0A177WZZ3"/>
<dbReference type="CDD" id="cd12188">
    <property type="entry name" value="SDH"/>
    <property type="match status" value="1"/>
</dbReference>
<feature type="non-terminal residue" evidence="18">
    <location>
        <position position="1"/>
    </location>
</feature>
<dbReference type="eggNOG" id="KOG0172">
    <property type="taxonomic scope" value="Eukaryota"/>
</dbReference>
<feature type="binding site" evidence="14">
    <location>
        <position position="231"/>
    </location>
    <ligand>
        <name>NAD(+)</name>
        <dbReference type="ChEBI" id="CHEBI:57540"/>
    </ligand>
</feature>
<dbReference type="UniPathway" id="UPA00033">
    <property type="reaction ID" value="UER00034"/>
</dbReference>
<feature type="binding site" evidence="14">
    <location>
        <begin position="207"/>
        <end position="208"/>
    </location>
    <ligand>
        <name>NAD(+)</name>
        <dbReference type="ChEBI" id="CHEBI:57540"/>
    </ligand>
</feature>
<keyword evidence="7" id="KW-0560">Oxidoreductase</keyword>
<evidence type="ECO:0000256" key="3">
    <source>
        <dbReference type="ARBA" id="ARBA00011245"/>
    </source>
</evidence>